<dbReference type="RefSeq" id="WP_008028856.1">
    <property type="nucleotide sequence ID" value="NZ_ACYY01000005.1"/>
</dbReference>
<gene>
    <name evidence="1" type="ORF">Rsw2DRAFT_1091</name>
</gene>
<dbReference type="Proteomes" id="UP000010121">
    <property type="component" value="Unassembled WGS sequence"/>
</dbReference>
<dbReference type="EMBL" id="ACYY01000005">
    <property type="protein sequence ID" value="EEW26020.1"/>
    <property type="molecule type" value="Genomic_DNA"/>
</dbReference>
<accession>C8RZ63</accession>
<organism evidence="1 2">
    <name type="scientific">Rhodobacter ferrooxidans</name>
    <dbReference type="NCBI Taxonomy" id="371731"/>
    <lineage>
        <taxon>Bacteria</taxon>
        <taxon>Pseudomonadati</taxon>
        <taxon>Pseudomonadota</taxon>
        <taxon>Alphaproteobacteria</taxon>
        <taxon>Rhodobacterales</taxon>
        <taxon>Rhodobacter group</taxon>
        <taxon>Rhodobacter</taxon>
    </lineage>
</organism>
<name>C8RZ63_9RHOB</name>
<reference evidence="1 2" key="1">
    <citation type="submission" date="2009-08" db="EMBL/GenBank/DDBJ databases">
        <title>The draft genome of Rhodobacter sp. SW2.</title>
        <authorList>
            <consortium name="US DOE Joint Genome Institute (JGI-PGF)"/>
            <person name="Lucas S."/>
            <person name="Copeland A."/>
            <person name="Lapidus A."/>
            <person name="Glavina del Rio T."/>
            <person name="Tice H."/>
            <person name="Bruce D."/>
            <person name="Goodwin L."/>
            <person name="Pitluck S."/>
            <person name="Larimer F."/>
            <person name="Land M.L."/>
            <person name="Hauser L."/>
            <person name="Emerson D."/>
        </authorList>
    </citation>
    <scope>NUCLEOTIDE SEQUENCE [LARGE SCALE GENOMIC DNA]</scope>
    <source>
        <strain evidence="1 2">SW2</strain>
    </source>
</reference>
<protein>
    <submittedName>
        <fullName evidence="1">Uncharacterized protein</fullName>
    </submittedName>
</protein>
<evidence type="ECO:0000313" key="2">
    <source>
        <dbReference type="Proteomes" id="UP000010121"/>
    </source>
</evidence>
<dbReference type="OrthoDB" id="7828546at2"/>
<sequence length="453" mass="51551">MTATNDADLALERSTERWLKAAVENIRQDFPNLIHSVGMPRWSEDSEGGFVRLPFFVTYRYDKLDDLIFDRNNEWSDLERAANAHGNLMRHVNILIGTGVGMMRRYSLRELFQTILPNPTTNGEMAFLDTMMDFERRAQEFVCVVNLETVKRKVIWPIAGISTINTIALDSLTEFRELTAEEKLTCLNVGIISPWREGRADRSQSRWFGLCITSDEQKIYGDSPYSFARINQYSSSVEQYLEDFLTITPLAADRIAFHAGGFHSPPRFEAGGIFDGGGTVSSSSLTNGFRFSLGEEVLPLSEDEVKHLVSYWSQITCKKLGKYHKRVINASRRLYYAETRAKSEDVLIDCMIAAESLYLDDDKSELRYRLSLNAALWFEGSDQEKTTVFSAFRKAYDLRSKIVHGSDVAAEKITSSINEIKPIIRDGIRKALKQLQTSQAAPEWNSMIFNSEK</sequence>
<dbReference type="eggNOG" id="ENOG5033NNN">
    <property type="taxonomic scope" value="Bacteria"/>
</dbReference>
<evidence type="ECO:0000313" key="1">
    <source>
        <dbReference type="EMBL" id="EEW26020.1"/>
    </source>
</evidence>
<comment type="caution">
    <text evidence="1">The sequence shown here is derived from an EMBL/GenBank/DDBJ whole genome shotgun (WGS) entry which is preliminary data.</text>
</comment>
<dbReference type="AlphaFoldDB" id="C8RZ63"/>
<proteinExistence type="predicted"/>
<keyword evidence="2" id="KW-1185">Reference proteome</keyword>